<reference evidence="1" key="1">
    <citation type="submission" date="2018-01" db="EMBL/GenBank/DDBJ databases">
        <authorList>
            <person name="Krukenberg V."/>
        </authorList>
    </citation>
    <scope>NUCLEOTIDE SEQUENCE</scope>
    <source>
        <strain evidence="1">E20ANME2</strain>
    </source>
</reference>
<accession>A0AC61L3L0</accession>
<protein>
    <submittedName>
        <fullName evidence="1">Uncharacterized protein</fullName>
    </submittedName>
</protein>
<proteinExistence type="predicted"/>
<evidence type="ECO:0000313" key="2">
    <source>
        <dbReference type="Proteomes" id="UP000248329"/>
    </source>
</evidence>
<evidence type="ECO:0000313" key="1">
    <source>
        <dbReference type="EMBL" id="PXF60832.1"/>
    </source>
</evidence>
<dbReference type="EMBL" id="PQXF01000011">
    <property type="protein sequence ID" value="PXF60832.1"/>
    <property type="molecule type" value="Genomic_DNA"/>
</dbReference>
<name>A0AC61L3L0_9EURY</name>
<comment type="caution">
    <text evidence="1">The sequence shown here is derived from an EMBL/GenBank/DDBJ whole genome shotgun (WGS) entry which is preliminary data.</text>
</comment>
<sequence length="680" mass="75743">MFGKIKCSNCGTENSKKSKFCSQCGNLLSGMMCSKCDMPVGADHKFCPNCGARMTQSAEERVRAAVVPEKSGKVRVWRREPLDFARRFEVSDIKGVFSKKISVMPGTKAIFLQGGRFTGELTPGTYTVGGLTNAIRNLNFGERATVILVDDSDVRLDFRIGGLRTAENFDSGVMAKMVVGVEAPILFANNLMKGRERIDTTDIEAMLESEISNLLQPKVKQYSFEDLYGNLELKKEIEQDFEHLLKTTLERTGLNLVYLPYFDYDESYWGDIIGARGESARELIRRREQIKQDSELQLVEYEERVAAKKRELTSEEGEYVIDEGIEDLDSKRLGLTKRMRARLTDDKMDELGNAEELETFLYGLDRDKVIRENEMAELKQIFVENREDRSVARRLMLGRIEQRHELDMDAEHRSHDLDMDAKRRLHELEMERKAHDLKVEKERKEDEEDARAAREGIELLKAMKAAKREDVAGYQSLELEKMQKEADLEADRLKARSAATDEALISVSEGKGAEHLSELARMKLATGLTEEQILALGAKDSAAIADAFKEKYRSKSAEEIMRMYEDRLSDKDAFARTIQEMADKGGDRVERMTAEALRQMGTTAATRAQGAASGGTTVVTGGGSGSGQPVVVGGGVSPAPVAAPPVQEVRKVVICSECGAEVPVGTRFCTECGAGVGRAE</sequence>
<gene>
    <name evidence="1" type="ORF">C4B59_07540</name>
</gene>
<dbReference type="Proteomes" id="UP000248329">
    <property type="component" value="Unassembled WGS sequence"/>
</dbReference>
<organism evidence="1 2">
    <name type="scientific">Candidatus Methanogaster sp</name>
    <dbReference type="NCBI Taxonomy" id="3386292"/>
    <lineage>
        <taxon>Archaea</taxon>
        <taxon>Methanobacteriati</taxon>
        <taxon>Methanobacteriota</taxon>
        <taxon>Stenosarchaea group</taxon>
        <taxon>Methanomicrobia</taxon>
        <taxon>Methanosarcinales</taxon>
        <taxon>ANME-2 cluster</taxon>
        <taxon>Candidatus Methanogasteraceae</taxon>
        <taxon>Candidatus Methanogaster</taxon>
    </lineage>
</organism>